<protein>
    <submittedName>
        <fullName evidence="1">Uncharacterized protein</fullName>
    </submittedName>
</protein>
<evidence type="ECO:0000313" key="2">
    <source>
        <dbReference type="Proteomes" id="UP001163324"/>
    </source>
</evidence>
<evidence type="ECO:0000313" key="1">
    <source>
        <dbReference type="EMBL" id="KAI9899826.1"/>
    </source>
</evidence>
<name>A0ACC0V0D7_9HYPO</name>
<dbReference type="EMBL" id="CM047944">
    <property type="protein sequence ID" value="KAI9899826.1"/>
    <property type="molecule type" value="Genomic_DNA"/>
</dbReference>
<gene>
    <name evidence="1" type="ORF">N3K66_006287</name>
</gene>
<accession>A0ACC0V0D7</accession>
<reference evidence="1" key="1">
    <citation type="submission" date="2022-10" db="EMBL/GenBank/DDBJ databases">
        <title>Complete Genome of Trichothecium roseum strain YXFP-22015, a Plant Pathogen Isolated from Citrus.</title>
        <authorList>
            <person name="Wang Y."/>
            <person name="Zhu L."/>
        </authorList>
    </citation>
    <scope>NUCLEOTIDE SEQUENCE</scope>
    <source>
        <strain evidence="1">YXFP-22015</strain>
    </source>
</reference>
<dbReference type="Proteomes" id="UP001163324">
    <property type="component" value="Chromosome 5"/>
</dbReference>
<sequence length="829" mass="89296">MLRLASFALLQSFALSAALPSSGSLADSPSAPHVKRASIAPIAVSAPDQIAGGQIANDGPPVASFLDGLKPPFPTNGWWAPYAATPGNGTAAGPFPYQSALDGAGVRFGISDGRSFDGTSIKQPTQVDWSVAFTEHSGDFASHKATAFDTQAITVQYFEGDKTMNAYLVPGSPYMTFVYKGATPELTSMNGIKSFNGKDVAVGSKAEETGTEFTVAGGDGSTYLIFSLSSITLTASSESTSKGTITASAAFDGVIRVAKLMDDAHKMTLEKYYKTYPTAVSTDYDISDSTGSLLFKWTTGWMYGATGNSWTMQYELSDITWDAPRELDTSCSDSVIRGLEYEIGQLDVAKAPVPGDFYYWGGTLAANARLALIADSVKRSDLVQPVIDYLKASFDYWFQSSSKTLPAYETGWGGIISKAGASDPNVDFGNGFYNDHHFHYGYFLNVAAVIAKFDQAWLNEHRDYINLFARDIINPSMEDPYFPVARCRDWFAGHSWASGIANGAGSRDQESVGEAVNGYYGALLWASIALDAEYAGYAKLLTATEQHAAKVYWHLYPSQDPNDRDTPYPESEARNLITMGNVMDYQAGAWLFWGAQKVQIASIQILPVTPVNEVLYDKEWVENVWSYTMEELVDPTYGDEWRCVIVAAYANSNPQVAASWSSNITNWGSGNTYTNELYFIGTRPNPTGEPICGDLPENPYGVFQLVEQSSGKYVSATDGSPDLVASAGSGDAVNFRSSYFPNSGTIQLDSNSKYVTADSAGEMAISASRDSAGAWERFVIRKKAGAADDVYTIKASSNGKFIAVGSDGALKNSAATESEAAGFQFVAQS</sequence>
<comment type="caution">
    <text evidence="1">The sequence shown here is derived from an EMBL/GenBank/DDBJ whole genome shotgun (WGS) entry which is preliminary data.</text>
</comment>
<keyword evidence="2" id="KW-1185">Reference proteome</keyword>
<organism evidence="1 2">
    <name type="scientific">Trichothecium roseum</name>
    <dbReference type="NCBI Taxonomy" id="47278"/>
    <lineage>
        <taxon>Eukaryota</taxon>
        <taxon>Fungi</taxon>
        <taxon>Dikarya</taxon>
        <taxon>Ascomycota</taxon>
        <taxon>Pezizomycotina</taxon>
        <taxon>Sordariomycetes</taxon>
        <taxon>Hypocreomycetidae</taxon>
        <taxon>Hypocreales</taxon>
        <taxon>Hypocreales incertae sedis</taxon>
        <taxon>Trichothecium</taxon>
    </lineage>
</organism>
<proteinExistence type="predicted"/>